<protein>
    <submittedName>
        <fullName evidence="2">Uncharacterized protein</fullName>
    </submittedName>
</protein>
<dbReference type="Proteomes" id="UP001500711">
    <property type="component" value="Unassembled WGS sequence"/>
</dbReference>
<dbReference type="EMBL" id="BAABBE010000007">
    <property type="protein sequence ID" value="GAA3642388.1"/>
    <property type="molecule type" value="Genomic_DNA"/>
</dbReference>
<name>A0ABP7AXR7_9PSEU</name>
<feature type="compositionally biased region" description="Basic residues" evidence="1">
    <location>
        <begin position="1"/>
        <end position="10"/>
    </location>
</feature>
<evidence type="ECO:0000313" key="2">
    <source>
        <dbReference type="EMBL" id="GAA3642388.1"/>
    </source>
</evidence>
<evidence type="ECO:0000313" key="3">
    <source>
        <dbReference type="Proteomes" id="UP001500711"/>
    </source>
</evidence>
<evidence type="ECO:0000256" key="1">
    <source>
        <dbReference type="SAM" id="MobiDB-lite"/>
    </source>
</evidence>
<keyword evidence="3" id="KW-1185">Reference proteome</keyword>
<sequence length="94" mass="9992">MGVRRIHASGRRGSQAGTVYDGHTRVRTDDVPVRARASAIRSAGGPTRIGVVAYEGDWAAGEDRLLVNDKPQADSNFFVSAADGASAPERPERT</sequence>
<proteinExistence type="predicted"/>
<organism evidence="2 3">
    <name type="scientific">Lentzea roselyniae</name>
    <dbReference type="NCBI Taxonomy" id="531940"/>
    <lineage>
        <taxon>Bacteria</taxon>
        <taxon>Bacillati</taxon>
        <taxon>Actinomycetota</taxon>
        <taxon>Actinomycetes</taxon>
        <taxon>Pseudonocardiales</taxon>
        <taxon>Pseudonocardiaceae</taxon>
        <taxon>Lentzea</taxon>
    </lineage>
</organism>
<reference evidence="3" key="1">
    <citation type="journal article" date="2019" name="Int. J. Syst. Evol. Microbiol.">
        <title>The Global Catalogue of Microorganisms (GCM) 10K type strain sequencing project: providing services to taxonomists for standard genome sequencing and annotation.</title>
        <authorList>
            <consortium name="The Broad Institute Genomics Platform"/>
            <consortium name="The Broad Institute Genome Sequencing Center for Infectious Disease"/>
            <person name="Wu L."/>
            <person name="Ma J."/>
        </authorList>
    </citation>
    <scope>NUCLEOTIDE SEQUENCE [LARGE SCALE GENOMIC DNA]</scope>
    <source>
        <strain evidence="3">JCM 17494</strain>
    </source>
</reference>
<accession>A0ABP7AXR7</accession>
<comment type="caution">
    <text evidence="2">The sequence shown here is derived from an EMBL/GenBank/DDBJ whole genome shotgun (WGS) entry which is preliminary data.</text>
</comment>
<feature type="region of interest" description="Disordered" evidence="1">
    <location>
        <begin position="1"/>
        <end position="24"/>
    </location>
</feature>
<gene>
    <name evidence="2" type="ORF">GCM10022267_31310</name>
</gene>